<gene>
    <name evidence="2" type="ORF">FB561_7275</name>
</gene>
<evidence type="ECO:0000313" key="2">
    <source>
        <dbReference type="EMBL" id="TWD73386.1"/>
    </source>
</evidence>
<dbReference type="EMBL" id="VIVK01000003">
    <property type="protein sequence ID" value="TWD73386.1"/>
    <property type="molecule type" value="Genomic_DNA"/>
</dbReference>
<dbReference type="Gene3D" id="3.90.1200.10">
    <property type="match status" value="1"/>
</dbReference>
<dbReference type="AlphaFoldDB" id="A0A561B3D6"/>
<name>A0A561B3D6_9ACTN</name>
<dbReference type="RefSeq" id="WP_145814563.1">
    <property type="nucleotide sequence ID" value="NZ_VIVK01000003.1"/>
</dbReference>
<comment type="caution">
    <text evidence="2">The sequence shown here is derived from an EMBL/GenBank/DDBJ whole genome shotgun (WGS) entry which is preliminary data.</text>
</comment>
<sequence>MTATALEPLGRAALTPDELTALVRTVTGEPLAVPAELHVEPVDYLIGTPTTEALLRVVGTARLPDGQTTGWSCFVKQLQSARHWSFLDVVPAELREVFIRNIPWQLEIAVHTGDLDQVLPEGLRLARLYRIDEYEDERGTLWMEDVVQEQGIWPLERFERAAFLLGRLSARRQTHLVRPLLPRDGVETPGVGLRYYTENRVLQGAVPALADEATWRHPLLAAAVDATGEHELRTDLLALAEQLPAVLDALDTVPQCYQHGDASPQNLLVPNGSPDEFVAIDWGFDCPQAVGFDLGQLLVGLAHAGELAPSALPAVHKVILAAFLEGLAADGMDVTAEQVRFGYLGSLLARATFTAIPVELFGLSPGPANEAVFEQRVLLTRALVDLVQPVV</sequence>
<dbReference type="InterPro" id="IPR011009">
    <property type="entry name" value="Kinase-like_dom_sf"/>
</dbReference>
<evidence type="ECO:0000259" key="1">
    <source>
        <dbReference type="Pfam" id="PF01636"/>
    </source>
</evidence>
<accession>A0A561B3D6</accession>
<dbReference type="InterPro" id="IPR002575">
    <property type="entry name" value="Aminoglycoside_PTrfase"/>
</dbReference>
<proteinExistence type="predicted"/>
<evidence type="ECO:0000313" key="3">
    <source>
        <dbReference type="Proteomes" id="UP000318380"/>
    </source>
</evidence>
<protein>
    <submittedName>
        <fullName evidence="2">Phosphotransferase family enzyme</fullName>
    </submittedName>
</protein>
<dbReference type="Proteomes" id="UP000318380">
    <property type="component" value="Unassembled WGS sequence"/>
</dbReference>
<feature type="domain" description="Aminoglycoside phosphotransferase" evidence="1">
    <location>
        <begin position="209"/>
        <end position="298"/>
    </location>
</feature>
<dbReference type="Pfam" id="PF01636">
    <property type="entry name" value="APH"/>
    <property type="match status" value="1"/>
</dbReference>
<reference evidence="2 3" key="1">
    <citation type="submission" date="2019-06" db="EMBL/GenBank/DDBJ databases">
        <title>Sequencing the genomes of 1000 actinobacteria strains.</title>
        <authorList>
            <person name="Klenk H.-P."/>
        </authorList>
    </citation>
    <scope>NUCLEOTIDE SEQUENCE [LARGE SCALE GENOMIC DNA]</scope>
    <source>
        <strain evidence="2 3">DSM 24683</strain>
    </source>
</reference>
<organism evidence="2 3">
    <name type="scientific">Kribbella amoyensis</name>
    <dbReference type="NCBI Taxonomy" id="996641"/>
    <lineage>
        <taxon>Bacteria</taxon>
        <taxon>Bacillati</taxon>
        <taxon>Actinomycetota</taxon>
        <taxon>Actinomycetes</taxon>
        <taxon>Propionibacteriales</taxon>
        <taxon>Kribbellaceae</taxon>
        <taxon>Kribbella</taxon>
    </lineage>
</organism>
<dbReference type="SUPFAM" id="SSF56112">
    <property type="entry name" value="Protein kinase-like (PK-like)"/>
    <property type="match status" value="1"/>
</dbReference>
<dbReference type="GO" id="GO:0016740">
    <property type="term" value="F:transferase activity"/>
    <property type="evidence" value="ECO:0007669"/>
    <property type="project" value="UniProtKB-KW"/>
</dbReference>
<dbReference type="OrthoDB" id="4577657at2"/>
<keyword evidence="2" id="KW-0808">Transferase</keyword>
<keyword evidence="3" id="KW-1185">Reference proteome</keyword>